<dbReference type="RefSeq" id="WP_156712034.1">
    <property type="nucleotide sequence ID" value="NZ_WPHG01000002.1"/>
</dbReference>
<dbReference type="GO" id="GO:0006508">
    <property type="term" value="P:proteolysis"/>
    <property type="evidence" value="ECO:0007669"/>
    <property type="project" value="InterPro"/>
</dbReference>
<sequence length="299" mass="31396">MTLRLPLAALASLATITLAAAPGVALAAEKTVSFEVGGEKVVGTMNLPDGVDNPPVILLLHGFTGSRDELEIPAVKEGIFARAARMWAENGIASLRIDFRNSGDSDGDFADTTVARQVEDGLAALDFLAASGEVDDERMALVGWSMGGTVGATVAGRTEHDLDAVALWAPGSNLAAAMTFVLGPDTMKAGFASSGEAVKVTLPWGAEIALKPGFFETLYLVDPVAEIAEYDEPLFVAVGTKDDVVFPQPASGQVLLDYHDGEEELFVRPMDHVFNAFAGTEMVDELIGATGAFISKHLD</sequence>
<dbReference type="PANTHER" id="PTHR22946">
    <property type="entry name" value="DIENELACTONE HYDROLASE DOMAIN-CONTAINING PROTEIN-RELATED"/>
    <property type="match status" value="1"/>
</dbReference>
<feature type="signal peptide" evidence="2">
    <location>
        <begin position="1"/>
        <end position="27"/>
    </location>
</feature>
<evidence type="ECO:0000259" key="3">
    <source>
        <dbReference type="Pfam" id="PF02129"/>
    </source>
</evidence>
<dbReference type="Gene3D" id="3.40.50.1820">
    <property type="entry name" value="alpha/beta hydrolase"/>
    <property type="match status" value="1"/>
</dbReference>
<dbReference type="InterPro" id="IPR029058">
    <property type="entry name" value="AB_hydrolase_fold"/>
</dbReference>
<dbReference type="InterPro" id="IPR050261">
    <property type="entry name" value="FrsA_esterase"/>
</dbReference>
<keyword evidence="5" id="KW-1185">Reference proteome</keyword>
<evidence type="ECO:0000313" key="5">
    <source>
        <dbReference type="Proteomes" id="UP000463224"/>
    </source>
</evidence>
<dbReference type="GO" id="GO:0052689">
    <property type="term" value="F:carboxylic ester hydrolase activity"/>
    <property type="evidence" value="ECO:0007669"/>
    <property type="project" value="UniProtKB-ARBA"/>
</dbReference>
<proteinExistence type="predicted"/>
<dbReference type="Pfam" id="PF02129">
    <property type="entry name" value="Peptidase_S15"/>
    <property type="match status" value="1"/>
</dbReference>
<dbReference type="PANTHER" id="PTHR22946:SF9">
    <property type="entry name" value="POLYKETIDE TRANSFERASE AF380"/>
    <property type="match status" value="1"/>
</dbReference>
<dbReference type="SUPFAM" id="SSF53474">
    <property type="entry name" value="alpha/beta-Hydrolases"/>
    <property type="match status" value="1"/>
</dbReference>
<name>A0A844QEI7_9HYPH</name>
<reference evidence="4 5" key="1">
    <citation type="submission" date="2019-12" db="EMBL/GenBank/DDBJ databases">
        <title>Nitratireductor arenosus sp. nov., Isolated from sea sand, Jeju island, South Korea.</title>
        <authorList>
            <person name="Kim W."/>
        </authorList>
    </citation>
    <scope>NUCLEOTIDE SEQUENCE [LARGE SCALE GENOMIC DNA]</scope>
    <source>
        <strain evidence="4 5">CAU 1489</strain>
    </source>
</reference>
<keyword evidence="1 4" id="KW-0378">Hydrolase</keyword>
<dbReference type="Proteomes" id="UP000463224">
    <property type="component" value="Unassembled WGS sequence"/>
</dbReference>
<feature type="domain" description="Xaa-Pro dipeptidyl-peptidase-like" evidence="3">
    <location>
        <begin position="76"/>
        <end position="177"/>
    </location>
</feature>
<dbReference type="EMBL" id="WPHG01000002">
    <property type="protein sequence ID" value="MVA97034.1"/>
    <property type="molecule type" value="Genomic_DNA"/>
</dbReference>
<organism evidence="4 5">
    <name type="scientific">Nitratireductor arenosus</name>
    <dbReference type="NCBI Taxonomy" id="2682096"/>
    <lineage>
        <taxon>Bacteria</taxon>
        <taxon>Pseudomonadati</taxon>
        <taxon>Pseudomonadota</taxon>
        <taxon>Alphaproteobacteria</taxon>
        <taxon>Hyphomicrobiales</taxon>
        <taxon>Phyllobacteriaceae</taxon>
        <taxon>Nitratireductor</taxon>
    </lineage>
</organism>
<evidence type="ECO:0000256" key="2">
    <source>
        <dbReference type="SAM" id="SignalP"/>
    </source>
</evidence>
<evidence type="ECO:0000256" key="1">
    <source>
        <dbReference type="ARBA" id="ARBA00022801"/>
    </source>
</evidence>
<protein>
    <submittedName>
        <fullName evidence="4">Alpha/beta fold hydrolase</fullName>
    </submittedName>
</protein>
<dbReference type="InterPro" id="IPR000383">
    <property type="entry name" value="Xaa-Pro-like_dom"/>
</dbReference>
<gene>
    <name evidence="4" type="ORF">GN330_07205</name>
</gene>
<evidence type="ECO:0000313" key="4">
    <source>
        <dbReference type="EMBL" id="MVA97034.1"/>
    </source>
</evidence>
<dbReference type="AlphaFoldDB" id="A0A844QEI7"/>
<accession>A0A844QEI7</accession>
<feature type="chain" id="PRO_5032750381" evidence="2">
    <location>
        <begin position="28"/>
        <end position="299"/>
    </location>
</feature>
<comment type="caution">
    <text evidence="4">The sequence shown here is derived from an EMBL/GenBank/DDBJ whole genome shotgun (WGS) entry which is preliminary data.</text>
</comment>
<dbReference type="GO" id="GO:0008236">
    <property type="term" value="F:serine-type peptidase activity"/>
    <property type="evidence" value="ECO:0007669"/>
    <property type="project" value="InterPro"/>
</dbReference>
<keyword evidence="2" id="KW-0732">Signal</keyword>